<gene>
    <name evidence="2" type="ORF">IDJ77_16615</name>
</gene>
<keyword evidence="1" id="KW-0812">Transmembrane</keyword>
<feature type="transmembrane region" description="Helical" evidence="1">
    <location>
        <begin position="70"/>
        <end position="90"/>
    </location>
</feature>
<keyword evidence="1" id="KW-1133">Transmembrane helix</keyword>
<dbReference type="Proteomes" id="UP000606600">
    <property type="component" value="Unassembled WGS sequence"/>
</dbReference>
<proteinExistence type="predicted"/>
<dbReference type="EMBL" id="JACWMY010000008">
    <property type="protein sequence ID" value="MBD1365439.1"/>
    <property type="molecule type" value="Genomic_DNA"/>
</dbReference>
<name>A0ABR7WT05_9SPHI</name>
<keyword evidence="3" id="KW-1185">Reference proteome</keyword>
<evidence type="ECO:0000313" key="3">
    <source>
        <dbReference type="Proteomes" id="UP000606600"/>
    </source>
</evidence>
<feature type="transmembrane region" description="Helical" evidence="1">
    <location>
        <begin position="32"/>
        <end position="49"/>
    </location>
</feature>
<reference evidence="2 3" key="1">
    <citation type="submission" date="2020-09" db="EMBL/GenBank/DDBJ databases">
        <title>Novel species of Mucilaginibacter isolated from a glacier on the Tibetan Plateau.</title>
        <authorList>
            <person name="Liu Q."/>
            <person name="Xin Y.-H."/>
        </authorList>
    </citation>
    <scope>NUCLEOTIDE SEQUENCE [LARGE SCALE GENOMIC DNA]</scope>
    <source>
        <strain evidence="2 3">ZT4R22</strain>
    </source>
</reference>
<accession>A0ABR7WT05</accession>
<dbReference type="RefSeq" id="WP_191190095.1">
    <property type="nucleotide sequence ID" value="NZ_JACWMY010000008.1"/>
</dbReference>
<evidence type="ECO:0000256" key="1">
    <source>
        <dbReference type="SAM" id="Phobius"/>
    </source>
</evidence>
<evidence type="ECO:0000313" key="2">
    <source>
        <dbReference type="EMBL" id="MBD1365439.1"/>
    </source>
</evidence>
<organism evidence="2 3">
    <name type="scientific">Mucilaginibacter pankratovii</name>
    <dbReference type="NCBI Taxonomy" id="2772110"/>
    <lineage>
        <taxon>Bacteria</taxon>
        <taxon>Pseudomonadati</taxon>
        <taxon>Bacteroidota</taxon>
        <taxon>Sphingobacteriia</taxon>
        <taxon>Sphingobacteriales</taxon>
        <taxon>Sphingobacteriaceae</taxon>
        <taxon>Mucilaginibacter</taxon>
    </lineage>
</organism>
<comment type="caution">
    <text evidence="2">The sequence shown here is derived from an EMBL/GenBank/DDBJ whole genome shotgun (WGS) entry which is preliminary data.</text>
</comment>
<sequence length="260" mass="28736">MATTTAQNGNQPDRAKEADNNLVFSYLTLRNLIGFSGLLLPVLVAIYPSRPSAYHNFEPSISDYFYTDRGDILVVTLCIIGVFLFTYKGYTWIERGLTLLAGVAGIGVAFVPTKQVCLPCTLSVHTNSGGVIGPMAGENTHFIFAATFLGCLAIMSLVYFPKTSATSTKKNGKLTQKAKRNRVYKICGWIMVASLAVLGVYFIFYKKIDLGAFPIVYVFETIAVEAFAVSWLTKGETLWPDGQHYMVKAYLDTRDAMRKK</sequence>
<feature type="transmembrane region" description="Helical" evidence="1">
    <location>
        <begin position="182"/>
        <end position="204"/>
    </location>
</feature>
<keyword evidence="1" id="KW-0472">Membrane</keyword>
<protein>
    <submittedName>
        <fullName evidence="2">Uncharacterized protein</fullName>
    </submittedName>
</protein>
<feature type="transmembrane region" description="Helical" evidence="1">
    <location>
        <begin position="142"/>
        <end position="161"/>
    </location>
</feature>
<feature type="transmembrane region" description="Helical" evidence="1">
    <location>
        <begin position="210"/>
        <end position="232"/>
    </location>
</feature>